<comment type="subunit">
    <text evidence="7">Has multiple subunits with at least A(3), B(3), C, D, E, F, H, I and proteolipid K(x).</text>
</comment>
<dbReference type="InterPro" id="IPR055190">
    <property type="entry name" value="ATP-synt_VA_C"/>
</dbReference>
<dbReference type="GO" id="GO:0042777">
    <property type="term" value="P:proton motive force-driven plasma membrane ATP synthesis"/>
    <property type="evidence" value="ECO:0007669"/>
    <property type="project" value="UniProtKB-UniRule"/>
</dbReference>
<comment type="similarity">
    <text evidence="1 7">Belongs to the ATPase alpha/beta chains family.</text>
</comment>
<proteinExistence type="inferred from homology"/>
<dbReference type="SUPFAM" id="SSF52540">
    <property type="entry name" value="P-loop containing nucleoside triphosphate hydrolases"/>
    <property type="match status" value="1"/>
</dbReference>
<evidence type="ECO:0000259" key="9">
    <source>
        <dbReference type="Pfam" id="PF22919"/>
    </source>
</evidence>
<dbReference type="InterPro" id="IPR000194">
    <property type="entry name" value="ATPase_F1/V1/A1_a/bsu_nucl-bd"/>
</dbReference>
<gene>
    <name evidence="7" type="primary">atpB</name>
    <name evidence="10" type="ORF">DSAG12_01695</name>
</gene>
<keyword evidence="11" id="KW-1185">Reference proteome</keyword>
<dbReference type="InterPro" id="IPR027417">
    <property type="entry name" value="P-loop_NTPase"/>
</dbReference>
<evidence type="ECO:0000256" key="5">
    <source>
        <dbReference type="ARBA" id="ARBA00023136"/>
    </source>
</evidence>
<dbReference type="NCBIfam" id="NF003235">
    <property type="entry name" value="PRK04196.1"/>
    <property type="match status" value="1"/>
</dbReference>
<keyword evidence="5 7" id="KW-0472">Membrane</keyword>
<evidence type="ECO:0000256" key="6">
    <source>
        <dbReference type="ARBA" id="ARBA00023310"/>
    </source>
</evidence>
<dbReference type="OrthoDB" id="32941at2157"/>
<keyword evidence="4 7" id="KW-0406">Ion transport</keyword>
<protein>
    <recommendedName>
        <fullName evidence="7">A-type ATP synthase subunit B</fullName>
    </recommendedName>
</protein>
<dbReference type="HAMAP" id="MF_00310">
    <property type="entry name" value="ATP_synth_B_arch"/>
    <property type="match status" value="1"/>
</dbReference>
<organism evidence="10 11">
    <name type="scientific">Promethearchaeum syntrophicum</name>
    <dbReference type="NCBI Taxonomy" id="2594042"/>
    <lineage>
        <taxon>Archaea</taxon>
        <taxon>Promethearchaeati</taxon>
        <taxon>Promethearchaeota</taxon>
        <taxon>Promethearchaeia</taxon>
        <taxon>Promethearchaeales</taxon>
        <taxon>Promethearchaeaceae</taxon>
        <taxon>Promethearchaeum</taxon>
    </lineage>
</organism>
<keyword evidence="3 7" id="KW-0375">Hydrogen ion transport</keyword>
<evidence type="ECO:0000256" key="7">
    <source>
        <dbReference type="HAMAP-Rule" id="MF_00310"/>
    </source>
</evidence>
<dbReference type="GeneID" id="41329688"/>
<dbReference type="GO" id="GO:0005886">
    <property type="term" value="C:plasma membrane"/>
    <property type="evidence" value="ECO:0007669"/>
    <property type="project" value="UniProtKB-SubCell"/>
</dbReference>
<feature type="domain" description="ATP synthase A/B type C-terminal" evidence="9">
    <location>
        <begin position="356"/>
        <end position="453"/>
    </location>
</feature>
<comment type="function">
    <text evidence="7">Component of the A-type ATP synthase that produces ATP from ADP in the presence of a proton gradient across the membrane. The B chain is a regulatory subunit.</text>
</comment>
<keyword evidence="6 7" id="KW-0066">ATP synthesis</keyword>
<dbReference type="PANTHER" id="PTHR43389">
    <property type="entry name" value="V-TYPE PROTON ATPASE SUBUNIT B"/>
    <property type="match status" value="1"/>
</dbReference>
<dbReference type="EMBL" id="CP042905">
    <property type="protein sequence ID" value="QEE15868.1"/>
    <property type="molecule type" value="Genomic_DNA"/>
</dbReference>
<evidence type="ECO:0000313" key="10">
    <source>
        <dbReference type="EMBL" id="QEE15868.1"/>
    </source>
</evidence>
<dbReference type="RefSeq" id="WP_147662765.1">
    <property type="nucleotide sequence ID" value="NZ_CP042905.2"/>
</dbReference>
<evidence type="ECO:0000256" key="2">
    <source>
        <dbReference type="ARBA" id="ARBA00022448"/>
    </source>
</evidence>
<evidence type="ECO:0000313" key="11">
    <source>
        <dbReference type="Proteomes" id="UP000321408"/>
    </source>
</evidence>
<dbReference type="AlphaFoldDB" id="A0A5B9D9E5"/>
<name>A0A5B9D9E5_9ARCH</name>
<evidence type="ECO:0000256" key="3">
    <source>
        <dbReference type="ARBA" id="ARBA00022781"/>
    </source>
</evidence>
<dbReference type="KEGG" id="psyt:DSAG12_01695"/>
<sequence>MSIIYKNLTTVKDPLMYLKPIDHHNIKNGSIVRIKTREGIRTGQVLSVSHEIVVIQVIEGTFGIGVGTTETEITFLDDIFQIGVSREMIGRRFNGMGLPIDGGDPILPEEMRNINGEPINPVRRAYPKDVIQTGISLFDGLNTLIRGQKLPIFTGQGLPHNRLIAQIVNNAKVRTNEPFVTIFCGIGILAESALYFQQKFEERGKTRLISFINLASDPTIERLIVPQIALTTAEFLAFKHDMHVLIVLSDMTSYAEALREVSNIKGEIPARKGFPGYMYSDLASIYERAGRIRGKKGSITQIPVVTMPNDDISHPIPDLTGYITEGQIVLSREFHQKGIFPPIYPLASLSRLMKDAIGEGSTREDHGDIASQLYAAYNKFLQVKELESIIGSDSLTLIDKKYLKFGELFETYFANQGETERTFEETLNIAWNILSPLGMGELTRIKKDFIKKYFVKRR</sequence>
<dbReference type="InterPro" id="IPR022879">
    <property type="entry name" value="V-ATPase_su_B/beta"/>
</dbReference>
<dbReference type="GO" id="GO:0005524">
    <property type="term" value="F:ATP binding"/>
    <property type="evidence" value="ECO:0007669"/>
    <property type="project" value="UniProtKB-UniRule"/>
</dbReference>
<dbReference type="PANTHER" id="PTHR43389:SF4">
    <property type="entry name" value="V-TYPE PROTON ATPASE SUBUNIT B"/>
    <property type="match status" value="1"/>
</dbReference>
<dbReference type="Proteomes" id="UP000321408">
    <property type="component" value="Chromosome"/>
</dbReference>
<dbReference type="Pfam" id="PF22919">
    <property type="entry name" value="ATP-synt_VA_C"/>
    <property type="match status" value="1"/>
</dbReference>
<comment type="subcellular location">
    <subcellularLocation>
        <location evidence="7">Cell membrane</location>
        <topology evidence="7">Peripheral membrane protein</topology>
    </subcellularLocation>
</comment>
<reference evidence="10 11" key="1">
    <citation type="journal article" date="2020" name="Nature">
        <title>Isolation of an archaeon at the prokaryote-eukaryote interface.</title>
        <authorList>
            <person name="Imachi H."/>
            <person name="Nobu M.K."/>
            <person name="Nakahara N."/>
            <person name="Morono Y."/>
            <person name="Ogawara M."/>
            <person name="Takaki Y."/>
            <person name="Takano Y."/>
            <person name="Uematsu K."/>
            <person name="Ikuta T."/>
            <person name="Ito M."/>
            <person name="Matsui Y."/>
            <person name="Miyazaki M."/>
            <person name="Murata K."/>
            <person name="Saito Y."/>
            <person name="Sakai S."/>
            <person name="Song C."/>
            <person name="Tasumi E."/>
            <person name="Yamanaka Y."/>
            <person name="Yamaguchi T."/>
            <person name="Kamagata Y."/>
            <person name="Tamaki H."/>
            <person name="Takai K."/>
        </authorList>
    </citation>
    <scope>NUCLEOTIDE SEQUENCE [LARGE SCALE GENOMIC DNA]</scope>
    <source>
        <strain evidence="10 11">MK-D1</strain>
    </source>
</reference>
<keyword evidence="2 7" id="KW-0813">Transport</keyword>
<evidence type="ECO:0000259" key="8">
    <source>
        <dbReference type="Pfam" id="PF00006"/>
    </source>
</evidence>
<keyword evidence="7" id="KW-1003">Cell membrane</keyword>
<dbReference type="GO" id="GO:0046933">
    <property type="term" value="F:proton-transporting ATP synthase activity, rotational mechanism"/>
    <property type="evidence" value="ECO:0007669"/>
    <property type="project" value="UniProtKB-UniRule"/>
</dbReference>
<dbReference type="CDD" id="cd01135">
    <property type="entry name" value="V_A-ATPase_B"/>
    <property type="match status" value="1"/>
</dbReference>
<reference evidence="10 11" key="2">
    <citation type="journal article" date="2024" name="Int. J. Syst. Evol. Microbiol.">
        <title>Promethearchaeum syntrophicum gen. nov., sp. nov., an anaerobic, obligately syntrophic archaeon, the first isolate of the lineage 'Asgard' archaea, and proposal of the new archaeal phylum Promethearchaeota phyl. nov. and kingdom Promethearchaeati regn. nov.</title>
        <authorList>
            <person name="Imachi H."/>
            <person name="Nobu M.K."/>
            <person name="Kato S."/>
            <person name="Takaki Y."/>
            <person name="Miyazaki M."/>
            <person name="Miyata M."/>
            <person name="Ogawara M."/>
            <person name="Saito Y."/>
            <person name="Sakai S."/>
            <person name="Tahara Y.O."/>
            <person name="Takano Y."/>
            <person name="Tasumi E."/>
            <person name="Uematsu K."/>
            <person name="Yoshimura T."/>
            <person name="Itoh T."/>
            <person name="Ohkuma M."/>
            <person name="Takai K."/>
        </authorList>
    </citation>
    <scope>NUCLEOTIDE SEQUENCE [LARGE SCALE GENOMIC DNA]</scope>
    <source>
        <strain evidence="10 11">MK-D1</strain>
    </source>
</reference>
<accession>A0A5B9D9E5</accession>
<evidence type="ECO:0000256" key="1">
    <source>
        <dbReference type="ARBA" id="ARBA00008936"/>
    </source>
</evidence>
<feature type="domain" description="ATPase F1/V1/A1 complex alpha/beta subunit nucleotide-binding" evidence="8">
    <location>
        <begin position="134"/>
        <end position="350"/>
    </location>
</feature>
<evidence type="ECO:0000256" key="4">
    <source>
        <dbReference type="ARBA" id="ARBA00023065"/>
    </source>
</evidence>
<dbReference type="Gene3D" id="3.40.50.12240">
    <property type="match status" value="1"/>
</dbReference>
<dbReference type="Pfam" id="PF00006">
    <property type="entry name" value="ATP-synt_ab"/>
    <property type="match status" value="1"/>
</dbReference>